<dbReference type="PANTHER" id="PTHR30386">
    <property type="entry name" value="MEMBRANE FUSION SUBUNIT OF EMRAB-TOLC MULTIDRUG EFFLUX PUMP"/>
    <property type="match status" value="1"/>
</dbReference>
<accession>A0A918VGZ4</accession>
<sequence length="393" mass="41992">MQKIRIVISILLITVSLWALFLPPVFPSSAHAVVNAKTYQLTASSSGVVSNLFITERQSIEAGEVAVEIKQDQALILDEINALSSDVKQTEEELMAVSEALNDQGAANTEMRRRELVQIDAEIALAKQRLSDAKSMAALAVQNERQHASLLDSKVITLAEFQATKTANMEARTLVNETEAALERAKISRAQIKAQNQAASNTWSGSEILDPMQQSLTLRKSVLQAELNAAQRKITQLQATLAAGAAHSQSAPIDGLVWKLNVITGQPVARNAPILSVAHPGSVFVEAYLARHFLDAVAVGDHAVIYLNKGNKLYNGTVKSIMALEDGGADGEDSAIASVSPGNFSIKLTIAITDGDILLSDIGRLGKVIITSSEPSIAEKIMVALSIALRTNA</sequence>
<name>A0A918VGZ4_9GAMM</name>
<evidence type="ECO:0000256" key="4">
    <source>
        <dbReference type="ARBA" id="ARBA00023136"/>
    </source>
</evidence>
<protein>
    <recommendedName>
        <fullName evidence="8">HlyD family efflux transporter periplasmic adaptor subunit</fullName>
    </recommendedName>
</protein>
<proteinExistence type="predicted"/>
<evidence type="ECO:0000256" key="1">
    <source>
        <dbReference type="ARBA" id="ARBA00004167"/>
    </source>
</evidence>
<reference evidence="6" key="1">
    <citation type="journal article" date="2014" name="Int. J. Syst. Evol. Microbiol.">
        <title>Complete genome sequence of Corynebacterium casei LMG S-19264T (=DSM 44701T), isolated from a smear-ripened cheese.</title>
        <authorList>
            <consortium name="US DOE Joint Genome Institute (JGI-PGF)"/>
            <person name="Walter F."/>
            <person name="Albersmeier A."/>
            <person name="Kalinowski J."/>
            <person name="Ruckert C."/>
        </authorList>
    </citation>
    <scope>NUCLEOTIDE SEQUENCE</scope>
    <source>
        <strain evidence="6">KCTC 12711</strain>
    </source>
</reference>
<evidence type="ECO:0000256" key="3">
    <source>
        <dbReference type="ARBA" id="ARBA00022989"/>
    </source>
</evidence>
<keyword evidence="2" id="KW-0812">Transmembrane</keyword>
<reference evidence="6" key="2">
    <citation type="submission" date="2020-09" db="EMBL/GenBank/DDBJ databases">
        <authorList>
            <person name="Sun Q."/>
            <person name="Kim S."/>
        </authorList>
    </citation>
    <scope>NUCLEOTIDE SEQUENCE</scope>
    <source>
        <strain evidence="6">KCTC 12711</strain>
    </source>
</reference>
<evidence type="ECO:0000256" key="2">
    <source>
        <dbReference type="ARBA" id="ARBA00022692"/>
    </source>
</evidence>
<dbReference type="RefSeq" id="WP_189398577.1">
    <property type="nucleotide sequence ID" value="NZ_BMXA01000001.1"/>
</dbReference>
<keyword evidence="3" id="KW-1133">Transmembrane helix</keyword>
<dbReference type="AlphaFoldDB" id="A0A918VGZ4"/>
<evidence type="ECO:0008006" key="8">
    <source>
        <dbReference type="Google" id="ProtNLM"/>
    </source>
</evidence>
<dbReference type="GO" id="GO:0016020">
    <property type="term" value="C:membrane"/>
    <property type="evidence" value="ECO:0007669"/>
    <property type="project" value="UniProtKB-SubCell"/>
</dbReference>
<evidence type="ECO:0000313" key="7">
    <source>
        <dbReference type="Proteomes" id="UP000614811"/>
    </source>
</evidence>
<dbReference type="Proteomes" id="UP000614811">
    <property type="component" value="Unassembled WGS sequence"/>
</dbReference>
<comment type="caution">
    <text evidence="6">The sequence shown here is derived from an EMBL/GenBank/DDBJ whole genome shotgun (WGS) entry which is preliminary data.</text>
</comment>
<organism evidence="6 7">
    <name type="scientific">Arenicella chitinivorans</name>
    <dbReference type="NCBI Taxonomy" id="1329800"/>
    <lineage>
        <taxon>Bacteria</taxon>
        <taxon>Pseudomonadati</taxon>
        <taxon>Pseudomonadota</taxon>
        <taxon>Gammaproteobacteria</taxon>
        <taxon>Arenicellales</taxon>
        <taxon>Arenicellaceae</taxon>
        <taxon>Arenicella</taxon>
    </lineage>
</organism>
<gene>
    <name evidence="6" type="ORF">GCM10008090_06700</name>
</gene>
<keyword evidence="4" id="KW-0472">Membrane</keyword>
<keyword evidence="5" id="KW-0175">Coiled coil</keyword>
<feature type="coiled-coil region" evidence="5">
    <location>
        <begin position="175"/>
        <end position="240"/>
    </location>
</feature>
<evidence type="ECO:0000256" key="5">
    <source>
        <dbReference type="SAM" id="Coils"/>
    </source>
</evidence>
<evidence type="ECO:0000313" key="6">
    <source>
        <dbReference type="EMBL" id="GHA00528.1"/>
    </source>
</evidence>
<dbReference type="EMBL" id="BMXA01000001">
    <property type="protein sequence ID" value="GHA00528.1"/>
    <property type="molecule type" value="Genomic_DNA"/>
</dbReference>
<keyword evidence="7" id="KW-1185">Reference proteome</keyword>
<dbReference type="InterPro" id="IPR050739">
    <property type="entry name" value="MFP"/>
</dbReference>
<comment type="subcellular location">
    <subcellularLocation>
        <location evidence="1">Membrane</location>
        <topology evidence="1">Single-pass membrane protein</topology>
    </subcellularLocation>
</comment>
<dbReference type="PANTHER" id="PTHR30386:SF26">
    <property type="entry name" value="TRANSPORT PROTEIN COMB"/>
    <property type="match status" value="1"/>
</dbReference>